<protein>
    <submittedName>
        <fullName evidence="6">Uncharacterized protein</fullName>
    </submittedName>
</protein>
<dbReference type="AlphaFoldDB" id="A0AAN7ZGI7"/>
<feature type="transmembrane region" description="Helical" evidence="5">
    <location>
        <begin position="89"/>
        <end position="107"/>
    </location>
</feature>
<accession>A0AAN7ZGI7</accession>
<evidence type="ECO:0000256" key="2">
    <source>
        <dbReference type="ARBA" id="ARBA00022692"/>
    </source>
</evidence>
<dbReference type="InterPro" id="IPR050382">
    <property type="entry name" value="MFS_Na/Anion_cotransporter"/>
</dbReference>
<keyword evidence="2 5" id="KW-0812">Transmembrane</keyword>
<proteinExistence type="predicted"/>
<dbReference type="Proteomes" id="UP001329430">
    <property type="component" value="Chromosome 6"/>
</dbReference>
<evidence type="ECO:0000256" key="4">
    <source>
        <dbReference type="ARBA" id="ARBA00023136"/>
    </source>
</evidence>
<keyword evidence="3 5" id="KW-1133">Transmembrane helix</keyword>
<dbReference type="PANTHER" id="PTHR11662:SF77">
    <property type="entry name" value="MAJOR FACILITATOR SUPERFAMILY TRANSPORTER 17, ISOFORM F"/>
    <property type="match status" value="1"/>
</dbReference>
<feature type="transmembrane region" description="Helical" evidence="5">
    <location>
        <begin position="269"/>
        <end position="287"/>
    </location>
</feature>
<dbReference type="GO" id="GO:0016020">
    <property type="term" value="C:membrane"/>
    <property type="evidence" value="ECO:0007669"/>
    <property type="project" value="UniProtKB-SubCell"/>
</dbReference>
<reference evidence="6 7" key="1">
    <citation type="journal article" date="2024" name="Insects">
        <title>An Improved Chromosome-Level Genome Assembly of the Firefly Pyrocoelia pectoralis.</title>
        <authorList>
            <person name="Fu X."/>
            <person name="Meyer-Rochow V.B."/>
            <person name="Ballantyne L."/>
            <person name="Zhu X."/>
        </authorList>
    </citation>
    <scope>NUCLEOTIDE SEQUENCE [LARGE SCALE GENOMIC DNA]</scope>
    <source>
        <strain evidence="6">XCY_ONT2</strain>
    </source>
</reference>
<dbReference type="InterPro" id="IPR011701">
    <property type="entry name" value="MFS"/>
</dbReference>
<dbReference type="Gene3D" id="1.20.1250.20">
    <property type="entry name" value="MFS general substrate transporter like domains"/>
    <property type="match status" value="1"/>
</dbReference>
<dbReference type="GO" id="GO:0022857">
    <property type="term" value="F:transmembrane transporter activity"/>
    <property type="evidence" value="ECO:0007669"/>
    <property type="project" value="InterPro"/>
</dbReference>
<feature type="transmembrane region" description="Helical" evidence="5">
    <location>
        <begin position="181"/>
        <end position="203"/>
    </location>
</feature>
<dbReference type="EMBL" id="JAVRBK010000006">
    <property type="protein sequence ID" value="KAK5642932.1"/>
    <property type="molecule type" value="Genomic_DNA"/>
</dbReference>
<evidence type="ECO:0000256" key="1">
    <source>
        <dbReference type="ARBA" id="ARBA00004141"/>
    </source>
</evidence>
<dbReference type="Pfam" id="PF07690">
    <property type="entry name" value="MFS_1"/>
    <property type="match status" value="1"/>
</dbReference>
<feature type="transmembrane region" description="Helical" evidence="5">
    <location>
        <begin position="56"/>
        <end position="77"/>
    </location>
</feature>
<evidence type="ECO:0000313" key="6">
    <source>
        <dbReference type="EMBL" id="KAK5642932.1"/>
    </source>
</evidence>
<sequence length="312" mass="35505">MDWDRFVVKRLDYPHNNFFKGLLWPSLYGVISWWIPFKERSRFISCFQGLSIGETISQATSGFIIASVGWKYVFYIWGGIGIGKVLNRTVLLFESLGLLWCLFWHFLMYNKPELHPRISAEELNHIKKGREKVLQSGNLKVPWLSIICSLPVWAITVSAFGRMWYISVVRMYGPMYLKKVVGLNVQMVRQIIPGLLCISMSYLNCNLTLIIVVWSLSHIISTACFCGEMVNIVDVAPNFTGPVSSIIQTILMTPNIFSTLSNLESWRGIFNTSAGVAFATYLFYFLFASAEVQSWDKAVSSRSDGDELEALK</sequence>
<evidence type="ECO:0000256" key="3">
    <source>
        <dbReference type="ARBA" id="ARBA00022989"/>
    </source>
</evidence>
<dbReference type="PANTHER" id="PTHR11662">
    <property type="entry name" value="SOLUTE CARRIER FAMILY 17"/>
    <property type="match status" value="1"/>
</dbReference>
<feature type="transmembrane region" description="Helical" evidence="5">
    <location>
        <begin position="141"/>
        <end position="160"/>
    </location>
</feature>
<comment type="caution">
    <text evidence="6">The sequence shown here is derived from an EMBL/GenBank/DDBJ whole genome shotgun (WGS) entry which is preliminary data.</text>
</comment>
<name>A0AAN7ZGI7_9COLE</name>
<feature type="transmembrane region" description="Helical" evidence="5">
    <location>
        <begin position="18"/>
        <end position="36"/>
    </location>
</feature>
<organism evidence="6 7">
    <name type="scientific">Pyrocoelia pectoralis</name>
    <dbReference type="NCBI Taxonomy" id="417401"/>
    <lineage>
        <taxon>Eukaryota</taxon>
        <taxon>Metazoa</taxon>
        <taxon>Ecdysozoa</taxon>
        <taxon>Arthropoda</taxon>
        <taxon>Hexapoda</taxon>
        <taxon>Insecta</taxon>
        <taxon>Pterygota</taxon>
        <taxon>Neoptera</taxon>
        <taxon>Endopterygota</taxon>
        <taxon>Coleoptera</taxon>
        <taxon>Polyphaga</taxon>
        <taxon>Elateriformia</taxon>
        <taxon>Elateroidea</taxon>
        <taxon>Lampyridae</taxon>
        <taxon>Lampyrinae</taxon>
        <taxon>Pyrocoelia</taxon>
    </lineage>
</organism>
<dbReference type="GO" id="GO:0006820">
    <property type="term" value="P:monoatomic anion transport"/>
    <property type="evidence" value="ECO:0007669"/>
    <property type="project" value="TreeGrafter"/>
</dbReference>
<evidence type="ECO:0000256" key="5">
    <source>
        <dbReference type="SAM" id="Phobius"/>
    </source>
</evidence>
<keyword evidence="7" id="KW-1185">Reference proteome</keyword>
<keyword evidence="4 5" id="KW-0472">Membrane</keyword>
<dbReference type="InterPro" id="IPR036259">
    <property type="entry name" value="MFS_trans_sf"/>
</dbReference>
<gene>
    <name evidence="6" type="ORF">RI129_009099</name>
</gene>
<evidence type="ECO:0000313" key="7">
    <source>
        <dbReference type="Proteomes" id="UP001329430"/>
    </source>
</evidence>
<dbReference type="SUPFAM" id="SSF103473">
    <property type="entry name" value="MFS general substrate transporter"/>
    <property type="match status" value="1"/>
</dbReference>
<comment type="subcellular location">
    <subcellularLocation>
        <location evidence="1">Membrane</location>
        <topology evidence="1">Multi-pass membrane protein</topology>
    </subcellularLocation>
</comment>